<reference evidence="4" key="1">
    <citation type="submission" date="2021-06" db="EMBL/GenBank/DDBJ databases">
        <authorList>
            <person name="Kallberg Y."/>
            <person name="Tangrot J."/>
            <person name="Rosling A."/>
        </authorList>
    </citation>
    <scope>NUCLEOTIDE SEQUENCE</scope>
    <source>
        <strain evidence="4">IA702</strain>
    </source>
</reference>
<evidence type="ECO:0000259" key="2">
    <source>
        <dbReference type="PROSITE" id="PS50097"/>
    </source>
</evidence>
<dbReference type="PANTHER" id="PTHR24410">
    <property type="entry name" value="HL07962P-RELATED"/>
    <property type="match status" value="1"/>
</dbReference>
<feature type="domain" description="BTB" evidence="2">
    <location>
        <begin position="74"/>
        <end position="147"/>
    </location>
</feature>
<evidence type="ECO:0000259" key="3">
    <source>
        <dbReference type="PROSITE" id="PS51886"/>
    </source>
</evidence>
<accession>A0A9N8VP19</accession>
<keyword evidence="1" id="KW-0812">Transmembrane</keyword>
<evidence type="ECO:0000313" key="4">
    <source>
        <dbReference type="EMBL" id="CAG8461377.1"/>
    </source>
</evidence>
<dbReference type="EMBL" id="CAJVPJ010000031">
    <property type="protein sequence ID" value="CAG8461377.1"/>
    <property type="molecule type" value="Genomic_DNA"/>
</dbReference>
<dbReference type="InterPro" id="IPR006571">
    <property type="entry name" value="TLDc_dom"/>
</dbReference>
<dbReference type="InterPro" id="IPR051481">
    <property type="entry name" value="BTB-POZ/Galectin-3-binding"/>
</dbReference>
<keyword evidence="1" id="KW-0472">Membrane</keyword>
<dbReference type="Pfam" id="PF07534">
    <property type="entry name" value="TLD"/>
    <property type="match status" value="1"/>
</dbReference>
<comment type="caution">
    <text evidence="4">The sequence shown here is derived from an EMBL/GenBank/DDBJ whole genome shotgun (WGS) entry which is preliminary data.</text>
</comment>
<dbReference type="Pfam" id="PF00651">
    <property type="entry name" value="BTB"/>
    <property type="match status" value="1"/>
</dbReference>
<dbReference type="PROSITE" id="PS50097">
    <property type="entry name" value="BTB"/>
    <property type="match status" value="1"/>
</dbReference>
<evidence type="ECO:0000313" key="5">
    <source>
        <dbReference type="Proteomes" id="UP000789572"/>
    </source>
</evidence>
<sequence length="541" mass="62420">MQRPPDSKATITKERSPVVEYEEPLGKLATDIVILQQLLISIYTLIFFLAIDRKYLLAPLSTYNQSLFRMYDNPDVLIHVGEGDNAKDFYAHKNILTKRSLYFNAALSNTWARVEGDKMVLRKPNVSPRVFEMLLSYFYTVTISFDVYNISDILALLIIADELLIPDLLHFLQSYLITNSSSWIDSNIGIVLHTVLKHENVQLLHEYCIKKVAWHPHLIFDKDEYLDYEEYVMLSILESSELQMEEKDIWHHVIRWGIANTTGLVPDQSKWTTEDYHLLGNTINNCINNIRFSDFTIGTFYTHVWPYKHCLSSSIRQLIIEYQNNVLPFPILPNILTARCSIVTIESNIVTSEQAARIPDWIEQTELMGQASPSPVRTRKKHEFHLLLRGSRDGFTPAVFHELCDGQGPTVVILRIKGSKQVIGGYNPIGWRGLLKNRWVYTKDSFLFSLGNRNKASDAKLSRVFPSNEAIYDDPEFGPCFGKTDLDMRIKFDEENCSAVRRSYSENIVDTDEKFAVDEYEVFRIVSTTVCYGNMWKCSIM</sequence>
<evidence type="ECO:0000256" key="1">
    <source>
        <dbReference type="SAM" id="Phobius"/>
    </source>
</evidence>
<feature type="transmembrane region" description="Helical" evidence="1">
    <location>
        <begin position="32"/>
        <end position="51"/>
    </location>
</feature>
<feature type="domain" description="TLDc" evidence="3">
    <location>
        <begin position="348"/>
        <end position="526"/>
    </location>
</feature>
<dbReference type="CDD" id="cd18186">
    <property type="entry name" value="BTB_POZ_ZBTB_KLHL-like"/>
    <property type="match status" value="1"/>
</dbReference>
<dbReference type="SUPFAM" id="SSF54695">
    <property type="entry name" value="POZ domain"/>
    <property type="match status" value="1"/>
</dbReference>
<dbReference type="InterPro" id="IPR000210">
    <property type="entry name" value="BTB/POZ_dom"/>
</dbReference>
<proteinExistence type="predicted"/>
<dbReference type="SMART" id="SM00225">
    <property type="entry name" value="BTB"/>
    <property type="match status" value="1"/>
</dbReference>
<dbReference type="Gene3D" id="3.30.710.10">
    <property type="entry name" value="Potassium Channel Kv1.1, Chain A"/>
    <property type="match status" value="1"/>
</dbReference>
<dbReference type="Proteomes" id="UP000789572">
    <property type="component" value="Unassembled WGS sequence"/>
</dbReference>
<dbReference type="InterPro" id="IPR011333">
    <property type="entry name" value="SKP1/BTB/POZ_sf"/>
</dbReference>
<keyword evidence="1" id="KW-1133">Transmembrane helix</keyword>
<organism evidence="4 5">
    <name type="scientific">Paraglomus occultum</name>
    <dbReference type="NCBI Taxonomy" id="144539"/>
    <lineage>
        <taxon>Eukaryota</taxon>
        <taxon>Fungi</taxon>
        <taxon>Fungi incertae sedis</taxon>
        <taxon>Mucoromycota</taxon>
        <taxon>Glomeromycotina</taxon>
        <taxon>Glomeromycetes</taxon>
        <taxon>Paraglomerales</taxon>
        <taxon>Paraglomeraceae</taxon>
        <taxon>Paraglomus</taxon>
    </lineage>
</organism>
<dbReference type="PANTHER" id="PTHR24410:SF23">
    <property type="entry name" value="BTB DOMAIN-CONTAINING PROTEIN-RELATED"/>
    <property type="match status" value="1"/>
</dbReference>
<keyword evidence="5" id="KW-1185">Reference proteome</keyword>
<dbReference type="PROSITE" id="PS51886">
    <property type="entry name" value="TLDC"/>
    <property type="match status" value="1"/>
</dbReference>
<name>A0A9N8VP19_9GLOM</name>
<gene>
    <name evidence="4" type="ORF">POCULU_LOCUS578</name>
</gene>
<dbReference type="AlphaFoldDB" id="A0A9N8VP19"/>
<protein>
    <submittedName>
        <fullName evidence="4">653_t:CDS:1</fullName>
    </submittedName>
</protein>
<dbReference type="OrthoDB" id="194443at2759"/>
<dbReference type="SMART" id="SM00584">
    <property type="entry name" value="TLDc"/>
    <property type="match status" value="1"/>
</dbReference>